<dbReference type="PROSITE" id="PS50030">
    <property type="entry name" value="UBA"/>
    <property type="match status" value="1"/>
</dbReference>
<dbReference type="Proteomes" id="UP001163823">
    <property type="component" value="Chromosome 2"/>
</dbReference>
<reference evidence="4" key="1">
    <citation type="journal article" date="2023" name="Science">
        <title>Elucidation of the pathway for biosynthesis of saponin adjuvants from the soapbark tree.</title>
        <authorList>
            <person name="Reed J."/>
            <person name="Orme A."/>
            <person name="El-Demerdash A."/>
            <person name="Owen C."/>
            <person name="Martin L.B.B."/>
            <person name="Misra R.C."/>
            <person name="Kikuchi S."/>
            <person name="Rejzek M."/>
            <person name="Martin A.C."/>
            <person name="Harkess A."/>
            <person name="Leebens-Mack J."/>
            <person name="Louveau T."/>
            <person name="Stephenson M.J."/>
            <person name="Osbourn A."/>
        </authorList>
    </citation>
    <scope>NUCLEOTIDE SEQUENCE</scope>
    <source>
        <strain evidence="4">S10</strain>
    </source>
</reference>
<comment type="caution">
    <text evidence="4">The sequence shown here is derived from an EMBL/GenBank/DDBJ whole genome shotgun (WGS) entry which is preliminary data.</text>
</comment>
<accession>A0AAD7VK57</accession>
<dbReference type="PROSITE" id="PS50053">
    <property type="entry name" value="UBIQUITIN_2"/>
    <property type="match status" value="1"/>
</dbReference>
<dbReference type="GO" id="GO:0006511">
    <property type="term" value="P:ubiquitin-dependent protein catabolic process"/>
    <property type="evidence" value="ECO:0007669"/>
    <property type="project" value="TreeGrafter"/>
</dbReference>
<feature type="compositionally biased region" description="Gly residues" evidence="1">
    <location>
        <begin position="100"/>
        <end position="109"/>
    </location>
</feature>
<dbReference type="Gene3D" id="3.10.20.90">
    <property type="entry name" value="Phosphatidylinositol 3-kinase Catalytic Subunit, Chain A, domain 1"/>
    <property type="match status" value="1"/>
</dbReference>
<dbReference type="PANTHER" id="PTHR10677:SF3">
    <property type="entry name" value="FI07626P-RELATED"/>
    <property type="match status" value="1"/>
</dbReference>
<proteinExistence type="predicted"/>
<dbReference type="GO" id="GO:0031593">
    <property type="term" value="F:polyubiquitin modification-dependent protein binding"/>
    <property type="evidence" value="ECO:0007669"/>
    <property type="project" value="TreeGrafter"/>
</dbReference>
<dbReference type="PANTHER" id="PTHR10677">
    <property type="entry name" value="UBIQUILIN"/>
    <property type="match status" value="1"/>
</dbReference>
<dbReference type="FunFam" id="1.10.8.10:FF:000042">
    <property type="entry name" value="Ubiquitin domain-containing protein DSK2b"/>
    <property type="match status" value="1"/>
</dbReference>
<dbReference type="Pfam" id="PF00240">
    <property type="entry name" value="ubiquitin"/>
    <property type="match status" value="1"/>
</dbReference>
<dbReference type="CDD" id="cd14399">
    <property type="entry name" value="UBA_PLICs"/>
    <property type="match status" value="1"/>
</dbReference>
<organism evidence="4 5">
    <name type="scientific">Quillaja saponaria</name>
    <name type="common">Soap bark tree</name>
    <dbReference type="NCBI Taxonomy" id="32244"/>
    <lineage>
        <taxon>Eukaryota</taxon>
        <taxon>Viridiplantae</taxon>
        <taxon>Streptophyta</taxon>
        <taxon>Embryophyta</taxon>
        <taxon>Tracheophyta</taxon>
        <taxon>Spermatophyta</taxon>
        <taxon>Magnoliopsida</taxon>
        <taxon>eudicotyledons</taxon>
        <taxon>Gunneridae</taxon>
        <taxon>Pentapetalae</taxon>
        <taxon>rosids</taxon>
        <taxon>fabids</taxon>
        <taxon>Fabales</taxon>
        <taxon>Quillajaceae</taxon>
        <taxon>Quillaja</taxon>
    </lineage>
</organism>
<dbReference type="AlphaFoldDB" id="A0AAD7VK57"/>
<feature type="compositionally biased region" description="Low complexity" evidence="1">
    <location>
        <begin position="78"/>
        <end position="99"/>
    </location>
</feature>
<sequence length="529" mass="56721">MGDEGDSGEPRVSGGGGGEVEAVVVHIRLTNGSKFTQRLIYKGRILKDDQTLISCGVKEDHTVHLVKGFDPASQAPPATNANTNSGSTNNAQSVTRGVGSNEGSGLGNAGGGPSLFPGLGLGAFGGDGASGLFGAGLPEFEQMQQQLTQNPNMMREMMNMPAIQSLMNNPDLIRSLIMSNPQMSEVIDRNPELAHILNDPGILRQTLEATRNPEIMREMMRNTDRAMSNIESSPEGFNMLRRMYENVQEPFLNATTMGGNTGNGLGSNPFTALLGNQGHTSPNTNPLPNPWSNTSGGTQTNTATMLNPTGDARSLGVGGLGGLGLPNMESMFNGLPDPTQLNQFLQNPAVSQIMQSLLSNPQYMNQILSSNPQLRSMVDVNPQLRETMQNPDFLRQLTSPEMMQQMLALQQSLFPQANRQQSTQGPAQVIGTPESANVNNMELLMSMLGGLGAGNMNVPNNPDVPLEDLYATQLSQLQEMGFFDTQENIRALHATSGNVHAAVERLLGNSGAVNVICFKTRNWVLIIGF</sequence>
<feature type="region of interest" description="Disordered" evidence="1">
    <location>
        <begin position="69"/>
        <end position="109"/>
    </location>
</feature>
<feature type="domain" description="UBA" evidence="2">
    <location>
        <begin position="465"/>
        <end position="509"/>
    </location>
</feature>
<dbReference type="InterPro" id="IPR015940">
    <property type="entry name" value="UBA"/>
</dbReference>
<dbReference type="Pfam" id="PF00627">
    <property type="entry name" value="UBA"/>
    <property type="match status" value="1"/>
</dbReference>
<dbReference type="InterPro" id="IPR029071">
    <property type="entry name" value="Ubiquitin-like_domsf"/>
</dbReference>
<dbReference type="InterPro" id="IPR009060">
    <property type="entry name" value="UBA-like_sf"/>
</dbReference>
<dbReference type="KEGG" id="qsa:O6P43_002188"/>
<dbReference type="Pfam" id="PF23195">
    <property type="entry name" value="UBQLN1"/>
    <property type="match status" value="2"/>
</dbReference>
<dbReference type="InterPro" id="IPR000626">
    <property type="entry name" value="Ubiquitin-like_dom"/>
</dbReference>
<dbReference type="SMART" id="SM00727">
    <property type="entry name" value="STI1"/>
    <property type="match status" value="4"/>
</dbReference>
<keyword evidence="5" id="KW-1185">Reference proteome</keyword>
<dbReference type="Gene3D" id="1.10.260.100">
    <property type="match status" value="1"/>
</dbReference>
<evidence type="ECO:0000313" key="5">
    <source>
        <dbReference type="Proteomes" id="UP001163823"/>
    </source>
</evidence>
<evidence type="ECO:0000256" key="1">
    <source>
        <dbReference type="SAM" id="MobiDB-lite"/>
    </source>
</evidence>
<evidence type="ECO:0000313" key="4">
    <source>
        <dbReference type="EMBL" id="KAJ7978698.1"/>
    </source>
</evidence>
<evidence type="ECO:0000259" key="3">
    <source>
        <dbReference type="PROSITE" id="PS50053"/>
    </source>
</evidence>
<name>A0AAD7VK57_QUISA</name>
<dbReference type="InterPro" id="IPR015496">
    <property type="entry name" value="Ubiquilin"/>
</dbReference>
<dbReference type="InterPro" id="IPR006636">
    <property type="entry name" value="STI1_HS-bd"/>
</dbReference>
<protein>
    <submittedName>
        <fullName evidence="4">Ubiquitin domain-containing protein DSK2b-like</fullName>
    </submittedName>
</protein>
<gene>
    <name evidence="4" type="ORF">O6P43_002188</name>
</gene>
<dbReference type="SMART" id="SM00213">
    <property type="entry name" value="UBQ"/>
    <property type="match status" value="1"/>
</dbReference>
<dbReference type="EMBL" id="JARAOO010000002">
    <property type="protein sequence ID" value="KAJ7978698.1"/>
    <property type="molecule type" value="Genomic_DNA"/>
</dbReference>
<dbReference type="SUPFAM" id="SSF54236">
    <property type="entry name" value="Ubiquitin-like"/>
    <property type="match status" value="1"/>
</dbReference>
<dbReference type="Gene3D" id="1.10.8.10">
    <property type="entry name" value="DNA helicase RuvA subunit, C-terminal domain"/>
    <property type="match status" value="1"/>
</dbReference>
<evidence type="ECO:0000259" key="2">
    <source>
        <dbReference type="PROSITE" id="PS50030"/>
    </source>
</evidence>
<dbReference type="FunFam" id="1.10.260.100:FF:000005">
    <property type="entry name" value="Ubiquitin domain-containing protein DSK2b"/>
    <property type="match status" value="1"/>
</dbReference>
<feature type="domain" description="Ubiquitin-like" evidence="3">
    <location>
        <begin position="37"/>
        <end position="66"/>
    </location>
</feature>
<dbReference type="SMART" id="SM00165">
    <property type="entry name" value="UBA"/>
    <property type="match status" value="1"/>
</dbReference>
<dbReference type="GO" id="GO:0005634">
    <property type="term" value="C:nucleus"/>
    <property type="evidence" value="ECO:0007669"/>
    <property type="project" value="UniProtKB-ARBA"/>
</dbReference>
<dbReference type="SUPFAM" id="SSF46934">
    <property type="entry name" value="UBA-like"/>
    <property type="match status" value="1"/>
</dbReference>
<dbReference type="GO" id="GO:0005829">
    <property type="term" value="C:cytosol"/>
    <property type="evidence" value="ECO:0007669"/>
    <property type="project" value="TreeGrafter"/>
</dbReference>